<reference evidence="6 7" key="1">
    <citation type="submission" date="2016-10" db="EMBL/GenBank/DDBJ databases">
        <authorList>
            <person name="de Groot N.N."/>
        </authorList>
    </citation>
    <scope>NUCLEOTIDE SEQUENCE [LARGE SCALE GENOMIC DNA]</scope>
    <source>
        <strain evidence="6 7">DSM 13760</strain>
    </source>
</reference>
<sequence length="306" mass="33803">MSQKRWLAIVLAIAIFVFSFVSIETVKNVVSAIQGDKAAATALLDQFDNQDEALTEQIIHKGNSKKRIVILNIDGTIVNNPQSATNGYDHEIILEELTAIKKDQTIGGVLLVLNSPGGGAYESNQVRERLLEIQKTQAIPIYVAMKNIATGGSYFIATSGDKLFASNETITGFIQATMKNADSPNKEVVQKTTNDSYLRFLDIVSQSREIPKDKITALADGRIFNGNEAKKNGLIDEIGNEQDALAVLMNDHQLEDAEVFMYQPSNPTVSNMMTDKMLQILQLKNEQEQQPNVSDIPQMMYLYGGE</sequence>
<dbReference type="RefSeq" id="WP_092650910.1">
    <property type="nucleotide sequence ID" value="NZ_FOHA01000004.1"/>
</dbReference>
<keyword evidence="3" id="KW-0378">Hydrolase</keyword>
<evidence type="ECO:0000256" key="1">
    <source>
        <dbReference type="ARBA" id="ARBA00008683"/>
    </source>
</evidence>
<dbReference type="PANTHER" id="PTHR42987">
    <property type="entry name" value="PEPTIDASE S49"/>
    <property type="match status" value="1"/>
</dbReference>
<dbReference type="AlphaFoldDB" id="A0A1H9RJG4"/>
<dbReference type="InterPro" id="IPR002142">
    <property type="entry name" value="Peptidase_S49"/>
</dbReference>
<dbReference type="Pfam" id="PF01343">
    <property type="entry name" value="Peptidase_S49"/>
    <property type="match status" value="2"/>
</dbReference>
<dbReference type="PANTHER" id="PTHR42987:SF7">
    <property type="entry name" value="SIGNAL PEPTIDE PEPTIDASE SPPA-RELATED"/>
    <property type="match status" value="1"/>
</dbReference>
<dbReference type="GO" id="GO:0006508">
    <property type="term" value="P:proteolysis"/>
    <property type="evidence" value="ECO:0007669"/>
    <property type="project" value="UniProtKB-KW"/>
</dbReference>
<dbReference type="InterPro" id="IPR047272">
    <property type="entry name" value="S49_SppA_C"/>
</dbReference>
<evidence type="ECO:0000256" key="4">
    <source>
        <dbReference type="ARBA" id="ARBA00022825"/>
    </source>
</evidence>
<keyword evidence="2 6" id="KW-0645">Protease</keyword>
<evidence type="ECO:0000256" key="2">
    <source>
        <dbReference type="ARBA" id="ARBA00022670"/>
    </source>
</evidence>
<name>A0A1H9RJG4_9LACT</name>
<keyword evidence="4" id="KW-0720">Serine protease</keyword>
<dbReference type="Proteomes" id="UP000198948">
    <property type="component" value="Unassembled WGS sequence"/>
</dbReference>
<dbReference type="EMBL" id="FOHA01000004">
    <property type="protein sequence ID" value="SER72981.1"/>
    <property type="molecule type" value="Genomic_DNA"/>
</dbReference>
<dbReference type="CDD" id="cd07023">
    <property type="entry name" value="S49_Sppa_N_C"/>
    <property type="match status" value="1"/>
</dbReference>
<protein>
    <submittedName>
        <fullName evidence="6">Protease-4</fullName>
    </submittedName>
</protein>
<dbReference type="SUPFAM" id="SSF52096">
    <property type="entry name" value="ClpP/crotonase"/>
    <property type="match status" value="1"/>
</dbReference>
<evidence type="ECO:0000256" key="3">
    <source>
        <dbReference type="ARBA" id="ARBA00022801"/>
    </source>
</evidence>
<gene>
    <name evidence="6" type="ORF">SAMN04488559_104101</name>
</gene>
<dbReference type="OrthoDB" id="9764363at2"/>
<feature type="domain" description="Peptidase S49" evidence="5">
    <location>
        <begin position="179"/>
        <end position="254"/>
    </location>
</feature>
<dbReference type="Gene3D" id="3.90.226.10">
    <property type="entry name" value="2-enoyl-CoA Hydratase, Chain A, domain 1"/>
    <property type="match status" value="1"/>
</dbReference>
<dbReference type="STRING" id="142588.SAMN04488559_104101"/>
<accession>A0A1H9RJG4</accession>
<dbReference type="InterPro" id="IPR029045">
    <property type="entry name" value="ClpP/crotonase-like_dom_sf"/>
</dbReference>
<organism evidence="6 7">
    <name type="scientific">Isobaculum melis</name>
    <dbReference type="NCBI Taxonomy" id="142588"/>
    <lineage>
        <taxon>Bacteria</taxon>
        <taxon>Bacillati</taxon>
        <taxon>Bacillota</taxon>
        <taxon>Bacilli</taxon>
        <taxon>Lactobacillales</taxon>
        <taxon>Carnobacteriaceae</taxon>
        <taxon>Isobaculum</taxon>
    </lineage>
</organism>
<dbReference type="GO" id="GO:0008236">
    <property type="term" value="F:serine-type peptidase activity"/>
    <property type="evidence" value="ECO:0007669"/>
    <property type="project" value="UniProtKB-KW"/>
</dbReference>
<keyword evidence="7" id="KW-1185">Reference proteome</keyword>
<evidence type="ECO:0000313" key="6">
    <source>
        <dbReference type="EMBL" id="SER72981.1"/>
    </source>
</evidence>
<evidence type="ECO:0000313" key="7">
    <source>
        <dbReference type="Proteomes" id="UP000198948"/>
    </source>
</evidence>
<evidence type="ECO:0000259" key="5">
    <source>
        <dbReference type="Pfam" id="PF01343"/>
    </source>
</evidence>
<comment type="similarity">
    <text evidence="1">Belongs to the peptidase S49 family.</text>
</comment>
<proteinExistence type="inferred from homology"/>
<feature type="domain" description="Peptidase S49" evidence="5">
    <location>
        <begin position="135"/>
        <end position="174"/>
    </location>
</feature>